<gene>
    <name evidence="2" type="ORF">FIE12Z_10511</name>
</gene>
<keyword evidence="1" id="KW-1133">Transmembrane helix</keyword>
<name>A0A395MBP0_9HYPO</name>
<keyword evidence="1" id="KW-0472">Membrane</keyword>
<accession>A0A395MBP0</accession>
<dbReference type="Proteomes" id="UP000265631">
    <property type="component" value="Unassembled WGS sequence"/>
</dbReference>
<feature type="transmembrane region" description="Helical" evidence="1">
    <location>
        <begin position="308"/>
        <end position="330"/>
    </location>
</feature>
<sequence>MEDSFVLPRLDIQHNTLSSQLHADGTEDAIYNPQLPIAETGTPMPSHRTPDPATDAVLLKAYWNTAWFVWGFAWVFTMTLMAYVSLNHSRDETTIQASISHMPYYYAWFFVVYLVITACGGARINRWAVGLLLIGTLPFIGMLILALKRGDDIYDGGHSAVWLTLWRTGILPTSPSVCEQRLEKKQHILLSTDYYSAQFARAVIHNDSGGHPAFVSHTFNETRFLEVHNNADICYQGFEGNPDLYGLGVRLCIYLQWVVALITNNFLPHARQTYRAAWLIFSTGMCIIAFVASIADYCIFGIEIEILYWMYWGGFACVYASAPSPIRLGGQAKGVGFLDWKTAILCTLHISMAYHGVWFSWWGYDQIFARMPCGTYQFIFAKFLDPSTPYCYARDVLSVAFNMIATPLLLVIPVALVIMAVEIKASVQDSAVYHMFFRKVSVSPPVS</sequence>
<keyword evidence="1" id="KW-0812">Transmembrane</keyword>
<comment type="caution">
    <text evidence="2">The sequence shown here is derived from an EMBL/GenBank/DDBJ whole genome shotgun (WGS) entry which is preliminary data.</text>
</comment>
<feature type="transmembrane region" description="Helical" evidence="1">
    <location>
        <begin position="67"/>
        <end position="84"/>
    </location>
</feature>
<evidence type="ECO:0000256" key="1">
    <source>
        <dbReference type="SAM" id="Phobius"/>
    </source>
</evidence>
<feature type="transmembrane region" description="Helical" evidence="1">
    <location>
        <begin position="129"/>
        <end position="147"/>
    </location>
</feature>
<proteinExistence type="predicted"/>
<dbReference type="AlphaFoldDB" id="A0A395MBP0"/>
<dbReference type="EMBL" id="PXXK01000362">
    <property type="protein sequence ID" value="RFN45230.1"/>
    <property type="molecule type" value="Genomic_DNA"/>
</dbReference>
<protein>
    <submittedName>
        <fullName evidence="2">Beta-ketoacyl synthase</fullName>
    </submittedName>
</protein>
<feature type="transmembrane region" description="Helical" evidence="1">
    <location>
        <begin position="104"/>
        <end position="122"/>
    </location>
</feature>
<evidence type="ECO:0000313" key="3">
    <source>
        <dbReference type="Proteomes" id="UP000265631"/>
    </source>
</evidence>
<keyword evidence="3" id="KW-1185">Reference proteome</keyword>
<feature type="transmembrane region" description="Helical" evidence="1">
    <location>
        <begin position="399"/>
        <end position="421"/>
    </location>
</feature>
<evidence type="ECO:0000313" key="2">
    <source>
        <dbReference type="EMBL" id="RFN45230.1"/>
    </source>
</evidence>
<reference evidence="2 3" key="1">
    <citation type="journal article" date="2018" name="PLoS Pathog.">
        <title>Evolution of structural diversity of trichothecenes, a family of toxins produced by plant pathogenic and entomopathogenic fungi.</title>
        <authorList>
            <person name="Proctor R.H."/>
            <person name="McCormick S.P."/>
            <person name="Kim H.S."/>
            <person name="Cardoza R.E."/>
            <person name="Stanley A.M."/>
            <person name="Lindo L."/>
            <person name="Kelly A."/>
            <person name="Brown D.W."/>
            <person name="Lee T."/>
            <person name="Vaughan M.M."/>
            <person name="Alexander N.J."/>
            <person name="Busman M."/>
            <person name="Gutierrez S."/>
        </authorList>
    </citation>
    <scope>NUCLEOTIDE SEQUENCE [LARGE SCALE GENOMIC DNA]</scope>
    <source>
        <strain evidence="2 3">NRRL 13405</strain>
    </source>
</reference>
<organism evidence="2 3">
    <name type="scientific">Fusarium flagelliforme</name>
    <dbReference type="NCBI Taxonomy" id="2675880"/>
    <lineage>
        <taxon>Eukaryota</taxon>
        <taxon>Fungi</taxon>
        <taxon>Dikarya</taxon>
        <taxon>Ascomycota</taxon>
        <taxon>Pezizomycotina</taxon>
        <taxon>Sordariomycetes</taxon>
        <taxon>Hypocreomycetidae</taxon>
        <taxon>Hypocreales</taxon>
        <taxon>Nectriaceae</taxon>
        <taxon>Fusarium</taxon>
        <taxon>Fusarium incarnatum-equiseti species complex</taxon>
    </lineage>
</organism>
<feature type="transmembrane region" description="Helical" evidence="1">
    <location>
        <begin position="279"/>
        <end position="302"/>
    </location>
</feature>
<feature type="transmembrane region" description="Helical" evidence="1">
    <location>
        <begin position="342"/>
        <end position="362"/>
    </location>
</feature>